<evidence type="ECO:0000313" key="3">
    <source>
        <dbReference type="EMBL" id="KAF1840489.1"/>
    </source>
</evidence>
<feature type="region of interest" description="Disordered" evidence="1">
    <location>
        <begin position="195"/>
        <end position="227"/>
    </location>
</feature>
<dbReference type="PANTHER" id="PTHR42031">
    <property type="entry name" value="KEY LIME PATHOGENICITY PROTEIN"/>
    <property type="match status" value="1"/>
</dbReference>
<reference evidence="3" key="1">
    <citation type="submission" date="2020-01" db="EMBL/GenBank/DDBJ databases">
        <authorList>
            <consortium name="DOE Joint Genome Institute"/>
            <person name="Haridas S."/>
            <person name="Albert R."/>
            <person name="Binder M."/>
            <person name="Bloem J."/>
            <person name="Labutti K."/>
            <person name="Salamov A."/>
            <person name="Andreopoulos B."/>
            <person name="Baker S.E."/>
            <person name="Barry K."/>
            <person name="Bills G."/>
            <person name="Bluhm B.H."/>
            <person name="Cannon C."/>
            <person name="Castanera R."/>
            <person name="Culley D.E."/>
            <person name="Daum C."/>
            <person name="Ezra D."/>
            <person name="Gonzalez J.B."/>
            <person name="Henrissat B."/>
            <person name="Kuo A."/>
            <person name="Liang C."/>
            <person name="Lipzen A."/>
            <person name="Lutzoni F."/>
            <person name="Magnuson J."/>
            <person name="Mondo S."/>
            <person name="Nolan M."/>
            <person name="Ohm R."/>
            <person name="Pangilinan J."/>
            <person name="Park H.-J."/>
            <person name="Ramirez L."/>
            <person name="Alfaro M."/>
            <person name="Sun H."/>
            <person name="Tritt A."/>
            <person name="Yoshinaga Y."/>
            <person name="Zwiers L.-H."/>
            <person name="Turgeon B.G."/>
            <person name="Goodwin S.B."/>
            <person name="Spatafora J.W."/>
            <person name="Crous P.W."/>
            <person name="Grigoriev I.V."/>
        </authorList>
    </citation>
    <scope>NUCLEOTIDE SEQUENCE</scope>
    <source>
        <strain evidence="3">CBS 394.84</strain>
    </source>
</reference>
<proteinExistence type="predicted"/>
<dbReference type="PANTHER" id="PTHR42031:SF1">
    <property type="entry name" value="KEY LIME PATHOGENICITY PROTEIN"/>
    <property type="match status" value="1"/>
</dbReference>
<feature type="domain" description="DUF7896" evidence="2">
    <location>
        <begin position="442"/>
        <end position="521"/>
    </location>
</feature>
<dbReference type="EMBL" id="ML976620">
    <property type="protein sequence ID" value="KAF1840489.1"/>
    <property type="molecule type" value="Genomic_DNA"/>
</dbReference>
<feature type="region of interest" description="Disordered" evidence="1">
    <location>
        <begin position="313"/>
        <end position="397"/>
    </location>
</feature>
<accession>A0A9P4G844</accession>
<sequence length="623" mass="68697">MAATLANSSPTYLQILEQAKQDFWSGHAHLSEEQRQELWLQAASTLPSNAFNPTQPSMAHQTPRSMPFCAPDLTQLQTSGLRSMHRNSPAPAMGRSISTTTSDSSSLQRSTSTFSDWQSMSQESINDYTHYPDTPMRRQPSLQPVVEGAAFVNDSTVEYSPDDFVNTCIEPVGSSLPLPLPQYPQQLHVQLTPNLEWNSSSDGSTSPSSPSTALMTPVTQSSNSMSRQSSYNPLFFDNVPMLRVQSDSSCMLSILPEDGVLSFPYHVESKAISNHVDGSHFLNFTGSTSEAFFSPASHSVSASAQALVSSPNEQSYLAEDMRRSASTSSSESSASDASAPSSTCSRQSRREREINAQAAARKIAPKAVESSDETESTPSNAQMARIRSDDGSSKTVGVISKTPYVRPHHPKIMCPHCIERPEGFRGTHELDRHIARAHSARRKGYICVDFSSDKKYLANCKHCRNKKVYGAYYNAAAHLRRAHFHPRKRGRKGKNDEKRGGIGGGDHPAMEYLKQYWIKEVDVDNKPCHASPESASDDVPEQDDDSYNATCDVDASYSSTQLQVPTPINTQVPVESSQYMDYAMSMHTEPIMMYDNAAFAAYDPNVAATNDINNFQFDVYMPQ</sequence>
<dbReference type="RefSeq" id="XP_040783052.1">
    <property type="nucleotide sequence ID" value="XM_040929663.1"/>
</dbReference>
<feature type="compositionally biased region" description="Low complexity" evidence="1">
    <location>
        <begin position="96"/>
        <end position="115"/>
    </location>
</feature>
<feature type="compositionally biased region" description="Low complexity" evidence="1">
    <location>
        <begin position="324"/>
        <end position="345"/>
    </location>
</feature>
<dbReference type="OrthoDB" id="5377599at2759"/>
<dbReference type="Pfam" id="PF25438">
    <property type="entry name" value="DUF7896"/>
    <property type="match status" value="1"/>
</dbReference>
<evidence type="ECO:0000259" key="2">
    <source>
        <dbReference type="Pfam" id="PF25438"/>
    </source>
</evidence>
<feature type="compositionally biased region" description="Basic residues" evidence="1">
    <location>
        <begin position="483"/>
        <end position="492"/>
    </location>
</feature>
<dbReference type="Proteomes" id="UP000800039">
    <property type="component" value="Unassembled WGS sequence"/>
</dbReference>
<name>A0A9P4G844_9PLEO</name>
<organism evidence="3 4">
    <name type="scientific">Cucurbitaria berberidis CBS 394.84</name>
    <dbReference type="NCBI Taxonomy" id="1168544"/>
    <lineage>
        <taxon>Eukaryota</taxon>
        <taxon>Fungi</taxon>
        <taxon>Dikarya</taxon>
        <taxon>Ascomycota</taxon>
        <taxon>Pezizomycotina</taxon>
        <taxon>Dothideomycetes</taxon>
        <taxon>Pleosporomycetidae</taxon>
        <taxon>Pleosporales</taxon>
        <taxon>Pleosporineae</taxon>
        <taxon>Cucurbitariaceae</taxon>
        <taxon>Cucurbitaria</taxon>
    </lineage>
</organism>
<protein>
    <recommendedName>
        <fullName evidence="2">DUF7896 domain-containing protein</fullName>
    </recommendedName>
</protein>
<feature type="compositionally biased region" description="Low complexity" evidence="1">
    <location>
        <begin position="356"/>
        <end position="367"/>
    </location>
</feature>
<keyword evidence="4" id="KW-1185">Reference proteome</keyword>
<comment type="caution">
    <text evidence="3">The sequence shown here is derived from an EMBL/GenBank/DDBJ whole genome shotgun (WGS) entry which is preliminary data.</text>
</comment>
<dbReference type="AlphaFoldDB" id="A0A9P4G844"/>
<gene>
    <name evidence="3" type="ORF">K460DRAFT_296925</name>
</gene>
<feature type="region of interest" description="Disordered" evidence="1">
    <location>
        <begin position="83"/>
        <end position="118"/>
    </location>
</feature>
<feature type="compositionally biased region" description="Low complexity" evidence="1">
    <location>
        <begin position="199"/>
        <end position="212"/>
    </location>
</feature>
<dbReference type="GeneID" id="63846915"/>
<feature type="region of interest" description="Disordered" evidence="1">
    <location>
        <begin position="483"/>
        <end position="507"/>
    </location>
</feature>
<evidence type="ECO:0000256" key="1">
    <source>
        <dbReference type="SAM" id="MobiDB-lite"/>
    </source>
</evidence>
<evidence type="ECO:0000313" key="4">
    <source>
        <dbReference type="Proteomes" id="UP000800039"/>
    </source>
</evidence>
<dbReference type="InterPro" id="IPR057218">
    <property type="entry name" value="DUF7896"/>
</dbReference>